<dbReference type="PANTHER" id="PTHR31511:SF12">
    <property type="entry name" value="RHO TERMINATION FACTOR N-TERMINAL DOMAIN-CONTAINING PROTEIN"/>
    <property type="match status" value="1"/>
</dbReference>
<dbReference type="AlphaFoldDB" id="A0A5E4NDQ8"/>
<dbReference type="PANTHER" id="PTHR31511">
    <property type="entry name" value="PROTEIN CBG23764"/>
    <property type="match status" value="1"/>
</dbReference>
<name>A0A5E4NDQ8_9HEMI</name>
<gene>
    <name evidence="1" type="ORF">CINCED_3A025720</name>
</gene>
<protein>
    <submittedName>
        <fullName evidence="1">Ribonuclease H-like domain</fullName>
    </submittedName>
</protein>
<evidence type="ECO:0000313" key="2">
    <source>
        <dbReference type="Proteomes" id="UP000325440"/>
    </source>
</evidence>
<sequence length="323" mass="37594">RIIFPDATNGNKKIGKKLLERNLVDNEKTDHFDLLLITEEKLQHYTYISNFSRLARSQKTLHNREVIFCKRCFTSFDHQKLKNKLSGQEALDQHKLICGELKLILPVIPVPGTTLKVEAWGKTSPHHIIIYADFEAILEDELLEELDIPTEPIIYRRTEDELDVAKHFVEQILELSLRVEKLLKTNKPIIMTAEDVQIADHNHLSGKFRQTLCNTCNLKLQVPKFILCFFHNLSNYNSHFIVTELGYDAQTISVIPNSEEKCISFSKRYALGDEEGCISIRVDRELGKVGRRPRKEDFYSTLTENNIDNDEYRHVKTVWDHFD</sequence>
<keyword evidence="2" id="KW-1185">Reference proteome</keyword>
<dbReference type="SUPFAM" id="SSF54060">
    <property type="entry name" value="His-Me finger endonucleases"/>
    <property type="match status" value="1"/>
</dbReference>
<feature type="non-terminal residue" evidence="1">
    <location>
        <position position="1"/>
    </location>
</feature>
<evidence type="ECO:0000313" key="1">
    <source>
        <dbReference type="EMBL" id="VVC42842.1"/>
    </source>
</evidence>
<dbReference type="OrthoDB" id="8030979at2759"/>
<dbReference type="Proteomes" id="UP000325440">
    <property type="component" value="Unassembled WGS sequence"/>
</dbReference>
<organism evidence="1 2">
    <name type="scientific">Cinara cedri</name>
    <dbReference type="NCBI Taxonomy" id="506608"/>
    <lineage>
        <taxon>Eukaryota</taxon>
        <taxon>Metazoa</taxon>
        <taxon>Ecdysozoa</taxon>
        <taxon>Arthropoda</taxon>
        <taxon>Hexapoda</taxon>
        <taxon>Insecta</taxon>
        <taxon>Pterygota</taxon>
        <taxon>Neoptera</taxon>
        <taxon>Paraneoptera</taxon>
        <taxon>Hemiptera</taxon>
        <taxon>Sternorrhyncha</taxon>
        <taxon>Aphidomorpha</taxon>
        <taxon>Aphidoidea</taxon>
        <taxon>Aphididae</taxon>
        <taxon>Lachninae</taxon>
        <taxon>Cinara</taxon>
    </lineage>
</organism>
<dbReference type="EMBL" id="CABPRJ010002017">
    <property type="protein sequence ID" value="VVC42842.1"/>
    <property type="molecule type" value="Genomic_DNA"/>
</dbReference>
<reference evidence="1 2" key="1">
    <citation type="submission" date="2019-08" db="EMBL/GenBank/DDBJ databases">
        <authorList>
            <person name="Alioto T."/>
            <person name="Alioto T."/>
            <person name="Gomez Garrido J."/>
        </authorList>
    </citation>
    <scope>NUCLEOTIDE SEQUENCE [LARGE SCALE GENOMIC DNA]</scope>
</reference>
<accession>A0A5E4NDQ8</accession>
<dbReference type="InterPro" id="IPR044925">
    <property type="entry name" value="His-Me_finger_sf"/>
</dbReference>
<proteinExistence type="predicted"/>